<name>A0ACB8ZS57_CICIN</name>
<dbReference type="EMBL" id="CM042016">
    <property type="protein sequence ID" value="KAI3700852.1"/>
    <property type="molecule type" value="Genomic_DNA"/>
</dbReference>
<accession>A0ACB8ZS57</accession>
<keyword evidence="2" id="KW-1185">Reference proteome</keyword>
<gene>
    <name evidence="1" type="ORF">L2E82_45492</name>
</gene>
<proteinExistence type="predicted"/>
<protein>
    <submittedName>
        <fullName evidence="1">Uncharacterized protein</fullName>
    </submittedName>
</protein>
<evidence type="ECO:0000313" key="2">
    <source>
        <dbReference type="Proteomes" id="UP001055811"/>
    </source>
</evidence>
<comment type="caution">
    <text evidence="1">The sequence shown here is derived from an EMBL/GenBank/DDBJ whole genome shotgun (WGS) entry which is preliminary data.</text>
</comment>
<sequence length="69" mass="7949">MPKNSFKGKSDFARNPISVKDFEGMWEFYNDKIEAGMAILVLTPYGGKMDEIPEWAIPFPHRRISNCII</sequence>
<evidence type="ECO:0000313" key="1">
    <source>
        <dbReference type="EMBL" id="KAI3700852.1"/>
    </source>
</evidence>
<organism evidence="1 2">
    <name type="scientific">Cichorium intybus</name>
    <name type="common">Chicory</name>
    <dbReference type="NCBI Taxonomy" id="13427"/>
    <lineage>
        <taxon>Eukaryota</taxon>
        <taxon>Viridiplantae</taxon>
        <taxon>Streptophyta</taxon>
        <taxon>Embryophyta</taxon>
        <taxon>Tracheophyta</taxon>
        <taxon>Spermatophyta</taxon>
        <taxon>Magnoliopsida</taxon>
        <taxon>eudicotyledons</taxon>
        <taxon>Gunneridae</taxon>
        <taxon>Pentapetalae</taxon>
        <taxon>asterids</taxon>
        <taxon>campanulids</taxon>
        <taxon>Asterales</taxon>
        <taxon>Asteraceae</taxon>
        <taxon>Cichorioideae</taxon>
        <taxon>Cichorieae</taxon>
        <taxon>Cichoriinae</taxon>
        <taxon>Cichorium</taxon>
    </lineage>
</organism>
<reference evidence="1 2" key="2">
    <citation type="journal article" date="2022" name="Mol. Ecol. Resour.">
        <title>The genomes of chicory, endive, great burdock and yacon provide insights into Asteraceae paleo-polyploidization history and plant inulin production.</title>
        <authorList>
            <person name="Fan W."/>
            <person name="Wang S."/>
            <person name="Wang H."/>
            <person name="Wang A."/>
            <person name="Jiang F."/>
            <person name="Liu H."/>
            <person name="Zhao H."/>
            <person name="Xu D."/>
            <person name="Zhang Y."/>
        </authorList>
    </citation>
    <scope>NUCLEOTIDE SEQUENCE [LARGE SCALE GENOMIC DNA]</scope>
    <source>
        <strain evidence="2">cv. Punajuju</strain>
        <tissue evidence="1">Leaves</tissue>
    </source>
</reference>
<reference evidence="2" key="1">
    <citation type="journal article" date="2022" name="Mol. Ecol. Resour.">
        <title>The genomes of chicory, endive, great burdock and yacon provide insights into Asteraceae palaeo-polyploidization history and plant inulin production.</title>
        <authorList>
            <person name="Fan W."/>
            <person name="Wang S."/>
            <person name="Wang H."/>
            <person name="Wang A."/>
            <person name="Jiang F."/>
            <person name="Liu H."/>
            <person name="Zhao H."/>
            <person name="Xu D."/>
            <person name="Zhang Y."/>
        </authorList>
    </citation>
    <scope>NUCLEOTIDE SEQUENCE [LARGE SCALE GENOMIC DNA]</scope>
    <source>
        <strain evidence="2">cv. Punajuju</strain>
    </source>
</reference>
<dbReference type="Proteomes" id="UP001055811">
    <property type="component" value="Linkage Group LG08"/>
</dbReference>